<feature type="domain" description="F-box" evidence="1">
    <location>
        <begin position="16"/>
        <end position="62"/>
    </location>
</feature>
<reference evidence="2 3" key="1">
    <citation type="journal article" date="2018" name="Mol. Biol. Evol.">
        <title>Broad Genomic Sampling Reveals a Smut Pathogenic Ancestry of the Fungal Clade Ustilaginomycotina.</title>
        <authorList>
            <person name="Kijpornyongpan T."/>
            <person name="Mondo S.J."/>
            <person name="Barry K."/>
            <person name="Sandor L."/>
            <person name="Lee J."/>
            <person name="Lipzen A."/>
            <person name="Pangilinan J."/>
            <person name="LaButti K."/>
            <person name="Hainaut M."/>
            <person name="Henrissat B."/>
            <person name="Grigoriev I.V."/>
            <person name="Spatafora J.W."/>
            <person name="Aime M.C."/>
        </authorList>
    </citation>
    <scope>NUCLEOTIDE SEQUENCE [LARGE SCALE GENOMIC DNA]</scope>
    <source>
        <strain evidence="2 3">MCA 5214</strain>
    </source>
</reference>
<keyword evidence="3" id="KW-1185">Reference proteome</keyword>
<dbReference type="InterPro" id="IPR011047">
    <property type="entry name" value="Quinoprotein_ADH-like_sf"/>
</dbReference>
<dbReference type="SMART" id="SM00256">
    <property type="entry name" value="FBOX"/>
    <property type="match status" value="1"/>
</dbReference>
<evidence type="ECO:0000259" key="1">
    <source>
        <dbReference type="PROSITE" id="PS50181"/>
    </source>
</evidence>
<dbReference type="AlphaFoldDB" id="A0A316UL22"/>
<dbReference type="STRING" id="1569628.A0A316UL22"/>
<dbReference type="PROSITE" id="PS50181">
    <property type="entry name" value="FBOX"/>
    <property type="match status" value="1"/>
</dbReference>
<evidence type="ECO:0000313" key="3">
    <source>
        <dbReference type="Proteomes" id="UP000245884"/>
    </source>
</evidence>
<dbReference type="Proteomes" id="UP000245884">
    <property type="component" value="Unassembled WGS sequence"/>
</dbReference>
<protein>
    <recommendedName>
        <fullName evidence="1">F-box domain-containing protein</fullName>
    </recommendedName>
</protein>
<dbReference type="InterPro" id="IPR036047">
    <property type="entry name" value="F-box-like_dom_sf"/>
</dbReference>
<gene>
    <name evidence="2" type="ORF">BDZ90DRAFT_267523</name>
</gene>
<dbReference type="SUPFAM" id="SSF50998">
    <property type="entry name" value="Quinoprotein alcohol dehydrogenase-like"/>
    <property type="match status" value="1"/>
</dbReference>
<dbReference type="Pfam" id="PF12937">
    <property type="entry name" value="F-box-like"/>
    <property type="match status" value="1"/>
</dbReference>
<evidence type="ECO:0000313" key="2">
    <source>
        <dbReference type="EMBL" id="PWN25947.1"/>
    </source>
</evidence>
<proteinExistence type="predicted"/>
<dbReference type="Gene3D" id="1.20.1280.50">
    <property type="match status" value="1"/>
</dbReference>
<dbReference type="InterPro" id="IPR001810">
    <property type="entry name" value="F-box_dom"/>
</dbReference>
<dbReference type="RefSeq" id="XP_025360559.1">
    <property type="nucleotide sequence ID" value="XM_025508709.1"/>
</dbReference>
<name>A0A316UL22_9BASI</name>
<dbReference type="EMBL" id="KZ819673">
    <property type="protein sequence ID" value="PWN25947.1"/>
    <property type="molecule type" value="Genomic_DNA"/>
</dbReference>
<dbReference type="OrthoDB" id="550575at2759"/>
<dbReference type="GeneID" id="37030532"/>
<organism evidence="2 3">
    <name type="scientific">Jaminaea rosea</name>
    <dbReference type="NCBI Taxonomy" id="1569628"/>
    <lineage>
        <taxon>Eukaryota</taxon>
        <taxon>Fungi</taxon>
        <taxon>Dikarya</taxon>
        <taxon>Basidiomycota</taxon>
        <taxon>Ustilaginomycotina</taxon>
        <taxon>Exobasidiomycetes</taxon>
        <taxon>Microstromatales</taxon>
        <taxon>Microstromatales incertae sedis</taxon>
        <taxon>Jaminaea</taxon>
    </lineage>
</organism>
<sequence>MRPWNGSYARGATSSLSTNEKLPVEVLEQIFAHLNVSELYRCQVVCQVWRKAARNDSLLRLICWKEGYLPWGQHLDQLLAPQRTTGCSDGSKYSAYRLSGRDEKHASTLEHLLKTSHLLRTIKSPPPLQNLNIGPSKPNLTGVVRCFFSSWDEQRISNIGPFHVDPVDNVIIAINSYGELDVIDQDSGAVLWKDAEARASSHLDFSEGWVVHDSRDEDGVGVHLQLRKFDRLDPQQSQPRRGILLPAASIRCPDTPSAVRLVWPHLVFFAHANIFIYDVSTLKLVELIPFSPRRRDNWRVHYISFDEDFVFLLALHTGVLDDSGLHVLDRKNKGKSVYRPTRCSLRYATGWQVDGHGMGELCFDGRPIKDCPVNGITTELIPSNGHGGDRYVKTNRCCAVHPDPKTGSLCLSGAGALVVIPEYKDVFRRLRGRDKMGNPLREIQVVGVGEAAKAGTMTDLALADGVAAFVSSAHSLPVWIDLAALIRWRPMTPKPRITTFYPGDPILYDATGLAFYGAGGIRLNAAQLYVALRLLRPHASDGWSDTPSCGVLKIDFGAIVQAQLAFADRSFYDEPPGTTILFPMPTTAQGLTRAQQREPGLLQHLSQGSTRELVFPNGTRRTRSEWLRENSSPRLDEERLGG</sequence>
<dbReference type="SUPFAM" id="SSF81383">
    <property type="entry name" value="F-box domain"/>
    <property type="match status" value="1"/>
</dbReference>
<accession>A0A316UL22</accession>